<dbReference type="Pfam" id="PF02606">
    <property type="entry name" value="LpxK"/>
    <property type="match status" value="1"/>
</dbReference>
<sequence>MKTLRLGAFPFAAVYGVITNIRNYLYDKQILKSRSYDLPVICIGNLSTGGTGKSPMIEYMLGYLSEMYQVGVLSRGYGRKTKGFLEVNIDHSSREVGDEPLQIKKKFPEVKVVVCADRREGIERMQDDVEVILMDDGFQHRRVKPSYCVVLTPYEPLYLDDYLLPMGNLRESVSGMDRADMIVVTKCPDPVPYSFLQEIELRIPQKDHQKLYFSRISYGQTLVGATEELPLEYLKNKPFTLVTGIAKPGPLVRFLARKEFSFEHRQFADHHEFSSKEIEQLKQEELIVTTEKDYMRLSLQMQKYALYYLPIRTEILNDQSPYLQQTIIAHIESKLNS</sequence>
<dbReference type="GO" id="GO:0009029">
    <property type="term" value="F:lipid-A 4'-kinase activity"/>
    <property type="evidence" value="ECO:0007669"/>
    <property type="project" value="UniProtKB-UniRule"/>
</dbReference>
<reference evidence="14 15" key="1">
    <citation type="submission" date="2016-11" db="EMBL/GenBank/DDBJ databases">
        <title>Trade-off between light-utilization and light-protection in marine flavobacteria.</title>
        <authorList>
            <person name="Kumagai Y."/>
        </authorList>
    </citation>
    <scope>NUCLEOTIDE SEQUENCE [LARGE SCALE GENOMIC DNA]</scope>
    <source>
        <strain evidence="14 15">NBRC 107741</strain>
    </source>
</reference>
<evidence type="ECO:0000256" key="1">
    <source>
        <dbReference type="ARBA" id="ARBA00002274"/>
    </source>
</evidence>
<dbReference type="UniPathway" id="UPA00359">
    <property type="reaction ID" value="UER00482"/>
</dbReference>
<comment type="caution">
    <text evidence="13">Lacks conserved residue(s) required for the propagation of feature annotation.</text>
</comment>
<comment type="caution">
    <text evidence="14">The sequence shown here is derived from an EMBL/GenBank/DDBJ whole genome shotgun (WGS) entry which is preliminary data.</text>
</comment>
<comment type="similarity">
    <text evidence="13">Belongs to the LpxK family.</text>
</comment>
<evidence type="ECO:0000256" key="13">
    <source>
        <dbReference type="HAMAP-Rule" id="MF_00409"/>
    </source>
</evidence>
<dbReference type="RefSeq" id="WP_104811679.1">
    <property type="nucleotide sequence ID" value="NZ_MQUB01000001.1"/>
</dbReference>
<accession>A0A2S7KM98</accession>
<evidence type="ECO:0000256" key="10">
    <source>
        <dbReference type="ARBA" id="ARBA00022840"/>
    </source>
</evidence>
<name>A0A2S7KM98_9FLAO</name>
<dbReference type="GO" id="GO:0005524">
    <property type="term" value="F:ATP binding"/>
    <property type="evidence" value="ECO:0007669"/>
    <property type="project" value="UniProtKB-UniRule"/>
</dbReference>
<dbReference type="InterPro" id="IPR027417">
    <property type="entry name" value="P-loop_NTPase"/>
</dbReference>
<keyword evidence="10 13" id="KW-0067">ATP-binding</keyword>
<evidence type="ECO:0000256" key="2">
    <source>
        <dbReference type="ARBA" id="ARBA00004870"/>
    </source>
</evidence>
<keyword evidence="11 13" id="KW-0443">Lipid metabolism</keyword>
<dbReference type="InterPro" id="IPR003758">
    <property type="entry name" value="LpxK"/>
</dbReference>
<dbReference type="EMBL" id="MQUB01000001">
    <property type="protein sequence ID" value="PQB03759.1"/>
    <property type="molecule type" value="Genomic_DNA"/>
</dbReference>
<evidence type="ECO:0000256" key="6">
    <source>
        <dbReference type="ARBA" id="ARBA00022556"/>
    </source>
</evidence>
<dbReference type="HAMAP" id="MF_00409">
    <property type="entry name" value="LpxK"/>
    <property type="match status" value="1"/>
</dbReference>
<dbReference type="Proteomes" id="UP000239800">
    <property type="component" value="Unassembled WGS sequence"/>
</dbReference>
<keyword evidence="15" id="KW-1185">Reference proteome</keyword>
<evidence type="ECO:0000256" key="12">
    <source>
        <dbReference type="ARBA" id="ARBA00029757"/>
    </source>
</evidence>
<gene>
    <name evidence="13" type="primary">lpxK</name>
    <name evidence="14" type="ORF">BST85_01705</name>
</gene>
<dbReference type="NCBIfam" id="TIGR00682">
    <property type="entry name" value="lpxK"/>
    <property type="match status" value="1"/>
</dbReference>
<keyword evidence="8 13" id="KW-0547">Nucleotide-binding</keyword>
<organism evidence="14 15">
    <name type="scientific">Aureitalea marina</name>
    <dbReference type="NCBI Taxonomy" id="930804"/>
    <lineage>
        <taxon>Bacteria</taxon>
        <taxon>Pseudomonadati</taxon>
        <taxon>Bacteroidota</taxon>
        <taxon>Flavobacteriia</taxon>
        <taxon>Flavobacteriales</taxon>
        <taxon>Flavobacteriaceae</taxon>
        <taxon>Aureitalea</taxon>
    </lineage>
</organism>
<comment type="catalytic activity">
    <reaction evidence="13">
        <text>a lipid A disaccharide + ATP = a lipid IVA + ADP + H(+)</text>
        <dbReference type="Rhea" id="RHEA:67840"/>
        <dbReference type="ChEBI" id="CHEBI:15378"/>
        <dbReference type="ChEBI" id="CHEBI:30616"/>
        <dbReference type="ChEBI" id="CHEBI:176343"/>
        <dbReference type="ChEBI" id="CHEBI:176425"/>
        <dbReference type="ChEBI" id="CHEBI:456216"/>
        <dbReference type="EC" id="2.7.1.130"/>
    </reaction>
</comment>
<dbReference type="GO" id="GO:0009245">
    <property type="term" value="P:lipid A biosynthetic process"/>
    <property type="evidence" value="ECO:0007669"/>
    <property type="project" value="UniProtKB-UniRule"/>
</dbReference>
<dbReference type="SUPFAM" id="SSF52540">
    <property type="entry name" value="P-loop containing nucleoside triphosphate hydrolases"/>
    <property type="match status" value="1"/>
</dbReference>
<dbReference type="PANTHER" id="PTHR42724">
    <property type="entry name" value="TETRAACYLDISACCHARIDE 4'-KINASE"/>
    <property type="match status" value="1"/>
</dbReference>
<evidence type="ECO:0000256" key="7">
    <source>
        <dbReference type="ARBA" id="ARBA00022679"/>
    </source>
</evidence>
<keyword evidence="6 13" id="KW-0441">Lipid A biosynthesis</keyword>
<comment type="pathway">
    <text evidence="2 13">Glycolipid biosynthesis; lipid IV(A) biosynthesis; lipid IV(A) from (3R)-3-hydroxytetradecanoyl-[acyl-carrier-protein] and UDP-N-acetyl-alpha-D-glucosamine: step 6/6.</text>
</comment>
<keyword evidence="7 13" id="KW-0808">Transferase</keyword>
<evidence type="ECO:0000256" key="5">
    <source>
        <dbReference type="ARBA" id="ARBA00022516"/>
    </source>
</evidence>
<evidence type="ECO:0000313" key="15">
    <source>
        <dbReference type="Proteomes" id="UP000239800"/>
    </source>
</evidence>
<dbReference type="OrthoDB" id="9766423at2"/>
<evidence type="ECO:0000256" key="4">
    <source>
        <dbReference type="ARBA" id="ARBA00016436"/>
    </source>
</evidence>
<keyword evidence="5 13" id="KW-0444">Lipid biosynthesis</keyword>
<evidence type="ECO:0000256" key="11">
    <source>
        <dbReference type="ARBA" id="ARBA00023098"/>
    </source>
</evidence>
<proteinExistence type="inferred from homology"/>
<dbReference type="GO" id="GO:0005886">
    <property type="term" value="C:plasma membrane"/>
    <property type="evidence" value="ECO:0007669"/>
    <property type="project" value="TreeGrafter"/>
</dbReference>
<keyword evidence="9 13" id="KW-0418">Kinase</keyword>
<dbReference type="GO" id="GO:0009244">
    <property type="term" value="P:lipopolysaccharide core region biosynthetic process"/>
    <property type="evidence" value="ECO:0007669"/>
    <property type="project" value="TreeGrafter"/>
</dbReference>
<evidence type="ECO:0000256" key="9">
    <source>
        <dbReference type="ARBA" id="ARBA00022777"/>
    </source>
</evidence>
<dbReference type="EC" id="2.7.1.130" evidence="3 13"/>
<evidence type="ECO:0000256" key="3">
    <source>
        <dbReference type="ARBA" id="ARBA00012071"/>
    </source>
</evidence>
<evidence type="ECO:0000256" key="8">
    <source>
        <dbReference type="ARBA" id="ARBA00022741"/>
    </source>
</evidence>
<evidence type="ECO:0000313" key="14">
    <source>
        <dbReference type="EMBL" id="PQB03759.1"/>
    </source>
</evidence>
<comment type="function">
    <text evidence="1 13">Transfers the gamma-phosphate of ATP to the 4'-position of a tetraacyldisaccharide 1-phosphate intermediate (termed DS-1-P) to form tetraacyldisaccharide 1,4'-bis-phosphate (lipid IVA).</text>
</comment>
<protein>
    <recommendedName>
        <fullName evidence="4 13">Tetraacyldisaccharide 4'-kinase</fullName>
        <ecNumber evidence="3 13">2.7.1.130</ecNumber>
    </recommendedName>
    <alternativeName>
        <fullName evidence="12 13">Lipid A 4'-kinase</fullName>
    </alternativeName>
</protein>
<dbReference type="AlphaFoldDB" id="A0A2S7KM98"/>
<dbReference type="PANTHER" id="PTHR42724:SF1">
    <property type="entry name" value="TETRAACYLDISACCHARIDE 4'-KINASE, MITOCHONDRIAL-RELATED"/>
    <property type="match status" value="1"/>
</dbReference>